<evidence type="ECO:0000313" key="2">
    <source>
        <dbReference type="Proteomes" id="UP000183832"/>
    </source>
</evidence>
<evidence type="ECO:0000313" key="1">
    <source>
        <dbReference type="EMBL" id="CRL05697.1"/>
    </source>
</evidence>
<dbReference type="STRING" id="568069.A0A1J1J4A4"/>
<gene>
    <name evidence="1" type="primary">putative GA20879</name>
    <name evidence="1" type="ORF">CLUMA_CG018729</name>
</gene>
<reference evidence="1 2" key="1">
    <citation type="submission" date="2015-04" db="EMBL/GenBank/DDBJ databases">
        <authorList>
            <person name="Syromyatnikov M.Y."/>
            <person name="Popov V.N."/>
        </authorList>
    </citation>
    <scope>NUCLEOTIDE SEQUENCE [LARGE SCALE GENOMIC DNA]</scope>
</reference>
<dbReference type="OrthoDB" id="5984441at2759"/>
<keyword evidence="2" id="KW-1185">Reference proteome</keyword>
<dbReference type="Proteomes" id="UP000183832">
    <property type="component" value="Unassembled WGS sequence"/>
</dbReference>
<dbReference type="EMBL" id="CVRI01000065">
    <property type="protein sequence ID" value="CRL05697.1"/>
    <property type="molecule type" value="Genomic_DNA"/>
</dbReference>
<accession>A0A1J1J4A4</accession>
<proteinExistence type="predicted"/>
<name>A0A1J1J4A4_9DIPT</name>
<organism evidence="1 2">
    <name type="scientific">Clunio marinus</name>
    <dbReference type="NCBI Taxonomy" id="568069"/>
    <lineage>
        <taxon>Eukaryota</taxon>
        <taxon>Metazoa</taxon>
        <taxon>Ecdysozoa</taxon>
        <taxon>Arthropoda</taxon>
        <taxon>Hexapoda</taxon>
        <taxon>Insecta</taxon>
        <taxon>Pterygota</taxon>
        <taxon>Neoptera</taxon>
        <taxon>Endopterygota</taxon>
        <taxon>Diptera</taxon>
        <taxon>Nematocera</taxon>
        <taxon>Chironomoidea</taxon>
        <taxon>Chironomidae</taxon>
        <taxon>Clunio</taxon>
    </lineage>
</organism>
<sequence>MKLRQFLSNSNVLQNVFRRYVSSVSINVQSLTSIHVKSRDFMETSDNKVKFTLCDAQQKEIEASKVDSFKVLNTKDAFKLDFDGRHELSLILELPVESSPDVCIEIIAGCANVQVGNLQAKAVDVKLDEGHVGLKNLKSESIRALTERGDIKTQSILLGKIIQLNISIEKSQGDNLEVEGTNVVVDSCYSTSNKFKSTREAILKNLHANSTIQSSGGKFKLSGFSGTLQAVLDNDDVEIQLSELYGDSNISTTNAHAEIKLGLSEKIIKETDFKLSSHCAIENSINELIVCQFNPNSFKINHDGRDSRLKVKIEEGKSLKLSKMSWIDSLKLKSSLPSI</sequence>
<dbReference type="PANTHER" id="PTHR34094">
    <property type="match status" value="1"/>
</dbReference>
<protein>
    <submittedName>
        <fullName evidence="1">CLUMA_CG018729, isoform A</fullName>
    </submittedName>
</protein>
<dbReference type="PANTHER" id="PTHR34094:SF1">
    <property type="entry name" value="PROTEIN FAM185A"/>
    <property type="match status" value="1"/>
</dbReference>
<dbReference type="AlphaFoldDB" id="A0A1J1J4A4"/>